<dbReference type="Proteomes" id="UP001251528">
    <property type="component" value="Unassembled WGS sequence"/>
</dbReference>
<evidence type="ECO:0000313" key="2">
    <source>
        <dbReference type="Proteomes" id="UP001251528"/>
    </source>
</evidence>
<sequence>MDGPSASAIMNEFSLSSAASPRAHGKLTLGDYEPEPCDADETLEALKLIRILEEAGIDCCFCGVSALIYYGAERVRDEWELCIPTQLMPKAELLLKTGRFAETYLSGLPSPHPQPQSLNHTYPRFQKRGSDFQFVLTPSWDVHLTCEPYSIQRSQLGLPYPRLGVLLQSYLETTNRVSLCDAVDGANVPEDWGHANLDLEGTNDLQWVARMNDAILATRREKSLLGLIPTVKISKRELWAKTIQEKGDRLGWTRPSDIFATRFRLHGSPDPWLHDQCTY</sequence>
<proteinExistence type="predicted"/>
<dbReference type="EMBL" id="JASWJB010000052">
    <property type="protein sequence ID" value="KAK2603992.1"/>
    <property type="molecule type" value="Genomic_DNA"/>
</dbReference>
<gene>
    <name evidence="1" type="ORF">QQS21_003828</name>
</gene>
<evidence type="ECO:0000313" key="1">
    <source>
        <dbReference type="EMBL" id="KAK2603992.1"/>
    </source>
</evidence>
<reference evidence="1" key="1">
    <citation type="submission" date="2023-06" db="EMBL/GenBank/DDBJ databases">
        <title>Conoideocrella luteorostrata (Hypocreales: Clavicipitaceae), a potential biocontrol fungus for elongate hemlock scale in United States Christmas tree production areas.</title>
        <authorList>
            <person name="Barrett H."/>
            <person name="Lovett B."/>
            <person name="Macias A.M."/>
            <person name="Stajich J.E."/>
            <person name="Kasson M.T."/>
        </authorList>
    </citation>
    <scope>NUCLEOTIDE SEQUENCE</scope>
    <source>
        <strain evidence="1">ARSEF 14590</strain>
    </source>
</reference>
<organism evidence="1 2">
    <name type="scientific">Conoideocrella luteorostrata</name>
    <dbReference type="NCBI Taxonomy" id="1105319"/>
    <lineage>
        <taxon>Eukaryota</taxon>
        <taxon>Fungi</taxon>
        <taxon>Dikarya</taxon>
        <taxon>Ascomycota</taxon>
        <taxon>Pezizomycotina</taxon>
        <taxon>Sordariomycetes</taxon>
        <taxon>Hypocreomycetidae</taxon>
        <taxon>Hypocreales</taxon>
        <taxon>Clavicipitaceae</taxon>
        <taxon>Conoideocrella</taxon>
    </lineage>
</organism>
<name>A0AAJ0CVE5_9HYPO</name>
<dbReference type="AlphaFoldDB" id="A0AAJ0CVE5"/>
<protein>
    <submittedName>
        <fullName evidence="1">Uncharacterized protein</fullName>
    </submittedName>
</protein>
<keyword evidence="2" id="KW-1185">Reference proteome</keyword>
<accession>A0AAJ0CVE5</accession>
<comment type="caution">
    <text evidence="1">The sequence shown here is derived from an EMBL/GenBank/DDBJ whole genome shotgun (WGS) entry which is preliminary data.</text>
</comment>